<feature type="transmembrane region" description="Helical" evidence="1">
    <location>
        <begin position="286"/>
        <end position="306"/>
    </location>
</feature>
<evidence type="ECO:0000313" key="3">
    <source>
        <dbReference type="Proteomes" id="UP000008549"/>
    </source>
</evidence>
<feature type="transmembrane region" description="Helical" evidence="1">
    <location>
        <begin position="257"/>
        <end position="280"/>
    </location>
</feature>
<evidence type="ECO:0000313" key="2">
    <source>
        <dbReference type="EMBL" id="CAP22603.1"/>
    </source>
</evidence>
<organism evidence="2 3">
    <name type="scientific">Caenorhabditis briggsae</name>
    <dbReference type="NCBI Taxonomy" id="6238"/>
    <lineage>
        <taxon>Eukaryota</taxon>
        <taxon>Metazoa</taxon>
        <taxon>Ecdysozoa</taxon>
        <taxon>Nematoda</taxon>
        <taxon>Chromadorea</taxon>
        <taxon>Rhabditida</taxon>
        <taxon>Rhabditina</taxon>
        <taxon>Rhabditomorpha</taxon>
        <taxon>Rhabditoidea</taxon>
        <taxon>Rhabditidae</taxon>
        <taxon>Peloderinae</taxon>
        <taxon>Caenorhabditis</taxon>
    </lineage>
</organism>
<dbReference type="HOGENOM" id="CLU_042960_1_1_1"/>
<keyword evidence="1" id="KW-1133">Transmembrane helix</keyword>
<dbReference type="InterPro" id="IPR053220">
    <property type="entry name" value="Nematode_rcpt-like_serp_H"/>
</dbReference>
<keyword evidence="1" id="KW-0812">Transmembrane</keyword>
<feature type="transmembrane region" description="Helical" evidence="1">
    <location>
        <begin position="110"/>
        <end position="128"/>
    </location>
</feature>
<reference evidence="2 3" key="1">
    <citation type="journal article" date="2003" name="PLoS Biol.">
        <title>The genome sequence of Caenorhabditis briggsae: a platform for comparative genomics.</title>
        <authorList>
            <person name="Stein L.D."/>
            <person name="Bao Z."/>
            <person name="Blasiar D."/>
            <person name="Blumenthal T."/>
            <person name="Brent M.R."/>
            <person name="Chen N."/>
            <person name="Chinwalla A."/>
            <person name="Clarke L."/>
            <person name="Clee C."/>
            <person name="Coghlan A."/>
            <person name="Coulson A."/>
            <person name="D'Eustachio P."/>
            <person name="Fitch D.H."/>
            <person name="Fulton L.A."/>
            <person name="Fulton R.E."/>
            <person name="Griffiths-Jones S."/>
            <person name="Harris T.W."/>
            <person name="Hillier L.W."/>
            <person name="Kamath R."/>
            <person name="Kuwabara P.E."/>
            <person name="Mardis E.R."/>
            <person name="Marra M.A."/>
            <person name="Miner T.L."/>
            <person name="Minx P."/>
            <person name="Mullikin J.C."/>
            <person name="Plumb R.W."/>
            <person name="Rogers J."/>
            <person name="Schein J.E."/>
            <person name="Sohrmann M."/>
            <person name="Spieth J."/>
            <person name="Stajich J.E."/>
            <person name="Wei C."/>
            <person name="Willey D."/>
            <person name="Wilson R.K."/>
            <person name="Durbin R."/>
            <person name="Waterston R.H."/>
        </authorList>
    </citation>
    <scope>NUCLEOTIDE SEQUENCE [LARGE SCALE GENOMIC DNA]</scope>
    <source>
        <strain evidence="2 3">AF16</strain>
    </source>
</reference>
<accession>A8WQ45</accession>
<dbReference type="CTD" id="8578070"/>
<dbReference type="Proteomes" id="UP000008549">
    <property type="component" value="Unassembled WGS sequence"/>
</dbReference>
<proteinExistence type="predicted"/>
<dbReference type="WormBase" id="CBG01316">
    <property type="protein sequence ID" value="CBP25008"/>
    <property type="gene ID" value="WBGene00024574"/>
    <property type="gene designation" value="Cbr-srh-213"/>
</dbReference>
<dbReference type="PANTHER" id="PTHR22941:SF131">
    <property type="entry name" value="SERPENTINE RECEPTOR, CLASS H"/>
    <property type="match status" value="1"/>
</dbReference>
<keyword evidence="3" id="KW-1185">Reference proteome</keyword>
<feature type="transmembrane region" description="Helical" evidence="1">
    <location>
        <begin position="204"/>
        <end position="226"/>
    </location>
</feature>
<evidence type="ECO:0000256" key="1">
    <source>
        <dbReference type="SAM" id="Phobius"/>
    </source>
</evidence>
<dbReference type="InParanoid" id="A8WQ45"/>
<dbReference type="KEGG" id="cbr:CBG_01316"/>
<gene>
    <name evidence="4" type="primary">srh-213</name>
    <name evidence="2" type="synonym">Cbr-srh-213</name>
    <name evidence="4" type="ORF">CBG01316</name>
    <name evidence="2" type="ORF">CBG_01316</name>
</gene>
<evidence type="ECO:0000313" key="4">
    <source>
        <dbReference type="WormBase" id="CBG01316"/>
    </source>
</evidence>
<feature type="transmembrane region" description="Helical" evidence="1">
    <location>
        <begin position="149"/>
        <end position="168"/>
    </location>
</feature>
<dbReference type="AlphaFoldDB" id="A8WQ45"/>
<feature type="transmembrane region" description="Helical" evidence="1">
    <location>
        <begin position="30"/>
        <end position="51"/>
    </location>
</feature>
<dbReference type="EMBL" id="HE601256">
    <property type="protein sequence ID" value="CAP22603.1"/>
    <property type="molecule type" value="Genomic_DNA"/>
</dbReference>
<dbReference type="eggNOG" id="ENOG502TFFW">
    <property type="taxonomic scope" value="Eukaryota"/>
</dbReference>
<dbReference type="OMA" id="NEHQLYF"/>
<keyword evidence="1" id="KW-0472">Membrane</keyword>
<feature type="transmembrane region" description="Helical" evidence="1">
    <location>
        <begin position="63"/>
        <end position="90"/>
    </location>
</feature>
<reference evidence="2 3" key="2">
    <citation type="journal article" date="2011" name="PLoS Genet.">
        <title>Caenorhabditis briggsae recombinant inbred line genotypes reveal inter-strain incompatibility and the evolution of recombination.</title>
        <authorList>
            <person name="Ross J.A."/>
            <person name="Koboldt D.C."/>
            <person name="Staisch J.E."/>
            <person name="Chamberlin H.M."/>
            <person name="Gupta B.P."/>
            <person name="Miller R.D."/>
            <person name="Baird S.E."/>
            <person name="Haag E.S."/>
        </authorList>
    </citation>
    <scope>NUCLEOTIDE SEQUENCE [LARGE SCALE GENOMIC DNA]</scope>
    <source>
        <strain evidence="2 3">AF16</strain>
    </source>
</reference>
<dbReference type="FunCoup" id="A8WQ45">
    <property type="interactions" value="11"/>
</dbReference>
<dbReference type="STRING" id="6238.A8WQ45"/>
<dbReference type="PANTHER" id="PTHR22941">
    <property type="entry name" value="SERPENTINE RECEPTOR"/>
    <property type="match status" value="1"/>
</dbReference>
<dbReference type="GeneID" id="8578070"/>
<protein>
    <submittedName>
        <fullName evidence="2">Protein CBR-SRH-213</fullName>
    </submittedName>
</protein>
<dbReference type="RefSeq" id="XP_002636075.1">
    <property type="nucleotide sequence ID" value="XM_002636029.1"/>
</dbReference>
<name>A8WQ45_CAEBR</name>
<dbReference type="InterPro" id="IPR019422">
    <property type="entry name" value="7TM_GPCR_serpentine_rcpt_Srh"/>
</dbReference>
<dbReference type="Pfam" id="PF10318">
    <property type="entry name" value="7TM_GPCR_Srh"/>
    <property type="match status" value="1"/>
</dbReference>
<sequence>MFDVNYFKNQTFDFCTSTFFLYSSDFQRLFLHYFGFIAIPVHIYGGYCIIFQTPRSMKSVKWSLMYFHFMSCFLDLGFSFLTTPYIFFPALAGYPLGVLKDFGVRNQDQLYFILLLGAHMVVAIIIVFENRLLIMIGSNKYWNWFRRPWLVVHFLVATIFFLPTYLMIPDQESAKAFFTQISPCIPVYVNADLVFVAVIETRFLLRWAGTLFLGAFLEIWTFAYLTDRMLGKQINRTMSVRTVELHRKFQRAFIVQLLIPILILMIPVAYVGVSCFTFYHNQAINNIAIIILSSHGFFSTIVMICIHAPYREFTMLVFSVAVRFGHGENTSSVGPLGSHIVT</sequence>